<reference evidence="2" key="2">
    <citation type="submission" date="2025-09" db="UniProtKB">
        <authorList>
            <consortium name="Ensembl"/>
        </authorList>
    </citation>
    <scope>IDENTIFICATION</scope>
</reference>
<evidence type="ECO:0000313" key="3">
    <source>
        <dbReference type="Proteomes" id="UP000694406"/>
    </source>
</evidence>
<feature type="transmembrane region" description="Helical" evidence="1">
    <location>
        <begin position="35"/>
        <end position="57"/>
    </location>
</feature>
<name>A0A8C5SJ30_LATLA</name>
<evidence type="ECO:0000313" key="2">
    <source>
        <dbReference type="Ensembl" id="ENSLLTP00000019316.1"/>
    </source>
</evidence>
<organism evidence="2 3">
    <name type="scientific">Laticauda laticaudata</name>
    <name type="common">Blue-ringed sea krait</name>
    <name type="synonym">Blue-lipped sea krait</name>
    <dbReference type="NCBI Taxonomy" id="8630"/>
    <lineage>
        <taxon>Eukaryota</taxon>
        <taxon>Metazoa</taxon>
        <taxon>Chordata</taxon>
        <taxon>Craniata</taxon>
        <taxon>Vertebrata</taxon>
        <taxon>Euteleostomi</taxon>
        <taxon>Lepidosauria</taxon>
        <taxon>Squamata</taxon>
        <taxon>Bifurcata</taxon>
        <taxon>Unidentata</taxon>
        <taxon>Episquamata</taxon>
        <taxon>Toxicofera</taxon>
        <taxon>Serpentes</taxon>
        <taxon>Colubroidea</taxon>
        <taxon>Elapidae</taxon>
        <taxon>Laticaudinae</taxon>
        <taxon>Laticauda</taxon>
    </lineage>
</organism>
<evidence type="ECO:0000256" key="1">
    <source>
        <dbReference type="SAM" id="Phobius"/>
    </source>
</evidence>
<dbReference type="Proteomes" id="UP000694406">
    <property type="component" value="Unplaced"/>
</dbReference>
<accession>A0A8C5SJ30</accession>
<protein>
    <submittedName>
        <fullName evidence="2">Uncharacterized protein</fullName>
    </submittedName>
</protein>
<sequence>LLLLLTAKAASFCAVLVYAILCSNKKSSHKIWEQWWFFYPVSVTVSSYYTPCLHVYLRQNVHFKIFVLRCLCCSKVRCNLCYKTLPLSSD</sequence>
<dbReference type="AlphaFoldDB" id="A0A8C5SJ30"/>
<proteinExistence type="predicted"/>
<reference evidence="2" key="1">
    <citation type="submission" date="2025-08" db="UniProtKB">
        <authorList>
            <consortium name="Ensembl"/>
        </authorList>
    </citation>
    <scope>IDENTIFICATION</scope>
</reference>
<keyword evidence="1" id="KW-0472">Membrane</keyword>
<keyword evidence="1" id="KW-1133">Transmembrane helix</keyword>
<dbReference type="Ensembl" id="ENSLLTT00000020028.1">
    <property type="protein sequence ID" value="ENSLLTP00000019316.1"/>
    <property type="gene ID" value="ENSLLTG00000014552.1"/>
</dbReference>
<keyword evidence="3" id="KW-1185">Reference proteome</keyword>
<keyword evidence="1" id="KW-0812">Transmembrane</keyword>